<proteinExistence type="predicted"/>
<dbReference type="EMBL" id="HBUF01088063">
    <property type="protein sequence ID" value="CAG6634900.1"/>
    <property type="molecule type" value="Transcribed_RNA"/>
</dbReference>
<dbReference type="EMBL" id="HBUF01088064">
    <property type="protein sequence ID" value="CAG6634901.1"/>
    <property type="molecule type" value="Transcribed_RNA"/>
</dbReference>
<sequence length="126" mass="13073">MAKPQELQSIFNADFNPTPFHQRVLKPPGGGSSDIFGGASEAANPAPERRTKNHNQSSLPFGDSDSTDTASVKSGLSDGGPSSGDECGAPKPKESSASITHHNSEARNSAAPRQRVPPGGYSSGLW</sequence>
<dbReference type="EMBL" id="HBUF01088066">
    <property type="protein sequence ID" value="CAG6634903.1"/>
    <property type="molecule type" value="Transcribed_RNA"/>
</dbReference>
<dbReference type="EMBL" id="HBUF01088067">
    <property type="protein sequence ID" value="CAG6634904.1"/>
    <property type="molecule type" value="Transcribed_RNA"/>
</dbReference>
<dbReference type="EMBL" id="HBUF01088065">
    <property type="protein sequence ID" value="CAG6634902.1"/>
    <property type="molecule type" value="Transcribed_RNA"/>
</dbReference>
<evidence type="ECO:0008006" key="3">
    <source>
        <dbReference type="Google" id="ProtNLM"/>
    </source>
</evidence>
<dbReference type="EMBL" id="HBUF01343037">
    <property type="protein sequence ID" value="CAG6706195.1"/>
    <property type="molecule type" value="Transcribed_RNA"/>
</dbReference>
<organism evidence="2">
    <name type="scientific">Cacopsylla melanoneura</name>
    <dbReference type="NCBI Taxonomy" id="428564"/>
    <lineage>
        <taxon>Eukaryota</taxon>
        <taxon>Metazoa</taxon>
        <taxon>Ecdysozoa</taxon>
        <taxon>Arthropoda</taxon>
        <taxon>Hexapoda</taxon>
        <taxon>Insecta</taxon>
        <taxon>Pterygota</taxon>
        <taxon>Neoptera</taxon>
        <taxon>Paraneoptera</taxon>
        <taxon>Hemiptera</taxon>
        <taxon>Sternorrhyncha</taxon>
        <taxon>Psylloidea</taxon>
        <taxon>Psyllidae</taxon>
        <taxon>Psyllinae</taxon>
        <taxon>Cacopsylla</taxon>
    </lineage>
</organism>
<dbReference type="EMBL" id="HBUF01088068">
    <property type="protein sequence ID" value="CAG6634905.1"/>
    <property type="molecule type" value="Transcribed_RNA"/>
</dbReference>
<reference evidence="2" key="1">
    <citation type="submission" date="2021-05" db="EMBL/GenBank/DDBJ databases">
        <authorList>
            <person name="Alioto T."/>
            <person name="Alioto T."/>
            <person name="Gomez Garrido J."/>
        </authorList>
    </citation>
    <scope>NUCLEOTIDE SEQUENCE</scope>
</reference>
<accession>A0A8D8QN47</accession>
<feature type="compositionally biased region" description="Polar residues" evidence="1">
    <location>
        <begin position="1"/>
        <end position="11"/>
    </location>
</feature>
<evidence type="ECO:0000256" key="1">
    <source>
        <dbReference type="SAM" id="MobiDB-lite"/>
    </source>
</evidence>
<name>A0A8D8QN47_9HEMI</name>
<dbReference type="EMBL" id="HBUF01088069">
    <property type="protein sequence ID" value="CAG6634906.1"/>
    <property type="molecule type" value="Transcribed_RNA"/>
</dbReference>
<dbReference type="AlphaFoldDB" id="A0A8D8QN47"/>
<protein>
    <recommendedName>
        <fullName evidence="3">Microtubule-associated protein Jupiter</fullName>
    </recommendedName>
</protein>
<dbReference type="EMBL" id="HBUF01343035">
    <property type="protein sequence ID" value="CAG6706189.1"/>
    <property type="molecule type" value="Transcribed_RNA"/>
</dbReference>
<feature type="region of interest" description="Disordered" evidence="1">
    <location>
        <begin position="1"/>
        <end position="126"/>
    </location>
</feature>
<dbReference type="EMBL" id="HBUF01343036">
    <property type="protein sequence ID" value="CAG6706192.1"/>
    <property type="molecule type" value="Transcribed_RNA"/>
</dbReference>
<evidence type="ECO:0000313" key="2">
    <source>
        <dbReference type="EMBL" id="CAG6634906.1"/>
    </source>
</evidence>
<dbReference type="EMBL" id="HBUF01088062">
    <property type="protein sequence ID" value="CAG6634899.1"/>
    <property type="molecule type" value="Transcribed_RNA"/>
</dbReference>